<dbReference type="PANTHER" id="PTHR34203:SF15">
    <property type="entry name" value="SLL1173 PROTEIN"/>
    <property type="match status" value="1"/>
</dbReference>
<proteinExistence type="predicted"/>
<dbReference type="InterPro" id="IPR052514">
    <property type="entry name" value="SAM-dependent_MTase"/>
</dbReference>
<sequence>MRGCVCADVGGWICSMSKLTAEEQLEKFKRRHDRNMRVSEAYGMLTGITAMLRPGDFVIDCGANVGVVTEPLAATGATVHCFEPDPYAFGKLTKKFADTPNVTLHNAAVGVKKGTVQLMRADNFDDNPNFGSVKSTVVSGGRSINEDTTIDVEQINFISYLQDMIDQHGEIAFLKMDIEGAELEILEEMETENLFDPIRCTVVETHERKFKALRPRFKALKARIAKAYPMRKVNLNWI</sequence>
<dbReference type="AlphaFoldDB" id="A0A4U7N6Q9"/>
<dbReference type="Gene3D" id="3.40.50.150">
    <property type="entry name" value="Vaccinia Virus protein VP39"/>
    <property type="match status" value="1"/>
</dbReference>
<protein>
    <submittedName>
        <fullName evidence="2">FkbM family methyltransferase</fullName>
    </submittedName>
</protein>
<evidence type="ECO:0000259" key="1">
    <source>
        <dbReference type="Pfam" id="PF05050"/>
    </source>
</evidence>
<dbReference type="InterPro" id="IPR006342">
    <property type="entry name" value="FkbM_mtfrase"/>
</dbReference>
<dbReference type="SUPFAM" id="SSF53335">
    <property type="entry name" value="S-adenosyl-L-methionine-dependent methyltransferases"/>
    <property type="match status" value="1"/>
</dbReference>
<dbReference type="PANTHER" id="PTHR34203">
    <property type="entry name" value="METHYLTRANSFERASE, FKBM FAMILY PROTEIN"/>
    <property type="match status" value="1"/>
</dbReference>
<dbReference type="OrthoDB" id="4104638at2"/>
<keyword evidence="3" id="KW-1185">Reference proteome</keyword>
<organism evidence="2 3">
    <name type="scientific">Shimia litoralis</name>
    <dbReference type="NCBI Taxonomy" id="420403"/>
    <lineage>
        <taxon>Bacteria</taxon>
        <taxon>Pseudomonadati</taxon>
        <taxon>Pseudomonadota</taxon>
        <taxon>Alphaproteobacteria</taxon>
        <taxon>Rhodobacterales</taxon>
        <taxon>Roseobacteraceae</taxon>
    </lineage>
</organism>
<feature type="domain" description="Methyltransferase FkbM" evidence="1">
    <location>
        <begin position="60"/>
        <end position="212"/>
    </location>
</feature>
<evidence type="ECO:0000313" key="3">
    <source>
        <dbReference type="Proteomes" id="UP000306575"/>
    </source>
</evidence>
<dbReference type="NCBIfam" id="TIGR01444">
    <property type="entry name" value="fkbM_fam"/>
    <property type="match status" value="1"/>
</dbReference>
<dbReference type="EMBL" id="SULI01000004">
    <property type="protein sequence ID" value="TKZ21595.1"/>
    <property type="molecule type" value="Genomic_DNA"/>
</dbReference>
<evidence type="ECO:0000313" key="2">
    <source>
        <dbReference type="EMBL" id="TKZ21595.1"/>
    </source>
</evidence>
<dbReference type="GO" id="GO:0008168">
    <property type="term" value="F:methyltransferase activity"/>
    <property type="evidence" value="ECO:0007669"/>
    <property type="project" value="UniProtKB-KW"/>
</dbReference>
<gene>
    <name evidence="2" type="ORF">FAP39_05690</name>
</gene>
<dbReference type="GO" id="GO:0032259">
    <property type="term" value="P:methylation"/>
    <property type="evidence" value="ECO:0007669"/>
    <property type="project" value="UniProtKB-KW"/>
</dbReference>
<reference evidence="2 3" key="1">
    <citation type="submission" date="2019-04" db="EMBL/GenBank/DDBJ databases">
        <title>Genome sequence of Pelagicola litoralis CL-ES2.</title>
        <authorList>
            <person name="Cao J."/>
        </authorList>
    </citation>
    <scope>NUCLEOTIDE SEQUENCE [LARGE SCALE GENOMIC DNA]</scope>
    <source>
        <strain evidence="2 3">CL-ES2</strain>
    </source>
</reference>
<keyword evidence="2" id="KW-0489">Methyltransferase</keyword>
<name>A0A4U7N6Q9_9RHOB</name>
<dbReference type="Proteomes" id="UP000306575">
    <property type="component" value="Unassembled WGS sequence"/>
</dbReference>
<dbReference type="Pfam" id="PF05050">
    <property type="entry name" value="Methyltransf_21"/>
    <property type="match status" value="1"/>
</dbReference>
<comment type="caution">
    <text evidence="2">The sequence shown here is derived from an EMBL/GenBank/DDBJ whole genome shotgun (WGS) entry which is preliminary data.</text>
</comment>
<dbReference type="InterPro" id="IPR029063">
    <property type="entry name" value="SAM-dependent_MTases_sf"/>
</dbReference>
<keyword evidence="2" id="KW-0808">Transferase</keyword>
<accession>A0A4U7N6Q9</accession>